<name>A0A556C936_BREAU</name>
<dbReference type="Pfam" id="PF00497">
    <property type="entry name" value="SBP_bac_3"/>
    <property type="match status" value="1"/>
</dbReference>
<reference evidence="3 4" key="1">
    <citation type="submission" date="2019-07" db="EMBL/GenBank/DDBJ databases">
        <title>Draft genome sequence of Brevibacterium aurantiacum XU54 isolated from Xinjiang China.</title>
        <authorList>
            <person name="Xu X."/>
        </authorList>
    </citation>
    <scope>NUCLEOTIDE SEQUENCE [LARGE SCALE GENOMIC DNA]</scope>
    <source>
        <strain evidence="3 4">XU54</strain>
    </source>
</reference>
<dbReference type="CDD" id="cd13530">
    <property type="entry name" value="PBP2_peptides_like"/>
    <property type="match status" value="1"/>
</dbReference>
<protein>
    <submittedName>
        <fullName evidence="3">Amino acid ABC transporter substrate-binding protein</fullName>
    </submittedName>
</protein>
<organism evidence="3 4">
    <name type="scientific">Brevibacterium aurantiacum</name>
    <dbReference type="NCBI Taxonomy" id="273384"/>
    <lineage>
        <taxon>Bacteria</taxon>
        <taxon>Bacillati</taxon>
        <taxon>Actinomycetota</taxon>
        <taxon>Actinomycetes</taxon>
        <taxon>Micrococcales</taxon>
        <taxon>Brevibacteriaceae</taxon>
        <taxon>Brevibacterium</taxon>
    </lineage>
</organism>
<keyword evidence="1" id="KW-0732">Signal</keyword>
<comment type="caution">
    <text evidence="3">The sequence shown here is derived from an EMBL/GenBank/DDBJ whole genome shotgun (WGS) entry which is preliminary data.</text>
</comment>
<proteinExistence type="predicted"/>
<sequence>MDAPSFTRKSASKTVKFGAIAASLALLTSGCSGGGAESTVPDDCQPSAEVETLHKGKLTVLVAEHPPFVTTENGELTGIEGELIKKIAADLCLEVDSSTTSFSAIIEGLQSGRADLSAGNWTVNDERREIFEVSNGLYEGGMGVVSRGDDLETVDDLKDKSLGTPQGYLWIDQLHDLYGKSAVREYQSDSAVLDDVKAKRIDVGVVSILANTWRLTQDQYSDLKIDKMQKSPDMPYTQEPPLSVALIKKGNTALKGATDQTIADYKDSGELDKSFEKYGLDPSLVTPNDKDSK</sequence>
<dbReference type="SUPFAM" id="SSF53850">
    <property type="entry name" value="Periplasmic binding protein-like II"/>
    <property type="match status" value="1"/>
</dbReference>
<evidence type="ECO:0000313" key="4">
    <source>
        <dbReference type="Proteomes" id="UP000316406"/>
    </source>
</evidence>
<dbReference type="RefSeq" id="WP_143923697.1">
    <property type="nucleotide sequence ID" value="NZ_VLTK01000010.1"/>
</dbReference>
<dbReference type="Gene3D" id="3.40.190.10">
    <property type="entry name" value="Periplasmic binding protein-like II"/>
    <property type="match status" value="2"/>
</dbReference>
<dbReference type="AlphaFoldDB" id="A0A556C936"/>
<evidence type="ECO:0000256" key="1">
    <source>
        <dbReference type="ARBA" id="ARBA00022729"/>
    </source>
</evidence>
<dbReference type="Proteomes" id="UP000316406">
    <property type="component" value="Unassembled WGS sequence"/>
</dbReference>
<evidence type="ECO:0000259" key="2">
    <source>
        <dbReference type="SMART" id="SM00062"/>
    </source>
</evidence>
<dbReference type="PANTHER" id="PTHR35936:SF17">
    <property type="entry name" value="ARGININE-BINDING EXTRACELLULAR PROTEIN ARTP"/>
    <property type="match status" value="1"/>
</dbReference>
<dbReference type="PANTHER" id="PTHR35936">
    <property type="entry name" value="MEMBRANE-BOUND LYTIC MUREIN TRANSGLYCOSYLASE F"/>
    <property type="match status" value="1"/>
</dbReference>
<dbReference type="SMART" id="SM00062">
    <property type="entry name" value="PBPb"/>
    <property type="match status" value="1"/>
</dbReference>
<feature type="domain" description="Solute-binding protein family 3/N-terminal" evidence="2">
    <location>
        <begin position="57"/>
        <end position="282"/>
    </location>
</feature>
<dbReference type="InterPro" id="IPR001638">
    <property type="entry name" value="Solute-binding_3/MltF_N"/>
</dbReference>
<dbReference type="EMBL" id="VLTK01000010">
    <property type="protein sequence ID" value="TSI13965.1"/>
    <property type="molecule type" value="Genomic_DNA"/>
</dbReference>
<evidence type="ECO:0000313" key="3">
    <source>
        <dbReference type="EMBL" id="TSI13965.1"/>
    </source>
</evidence>
<accession>A0A556C936</accession>
<gene>
    <name evidence="3" type="ORF">FO013_16795</name>
</gene>
<dbReference type="OrthoDB" id="8454826at2"/>
<keyword evidence="4" id="KW-1185">Reference proteome</keyword>